<keyword evidence="2" id="KW-1185">Reference proteome</keyword>
<evidence type="ECO:0000313" key="2">
    <source>
        <dbReference type="Proteomes" id="UP000814140"/>
    </source>
</evidence>
<sequence>MAGRAGRLAGAGARPDVLGGRPPPLRSSLPPSWAPSTVSPGTTSFPLPQRPSSSASPPSPSSQFQLPSPSCLSPSAHPSSRTSRRSSFSAAYSWPASWASRVRSTLPPAFSSLHCPSPLSSLPPAAYRTVQWTDISIAHVM</sequence>
<comment type="caution">
    <text evidence="1">The sequence shown here is derived from an EMBL/GenBank/DDBJ whole genome shotgun (WGS) entry which is preliminary data.</text>
</comment>
<name>A0ACB8TCP8_9AGAM</name>
<evidence type="ECO:0000313" key="1">
    <source>
        <dbReference type="EMBL" id="KAI0066190.1"/>
    </source>
</evidence>
<reference evidence="1" key="2">
    <citation type="journal article" date="2022" name="New Phytol.">
        <title>Evolutionary transition to the ectomycorrhizal habit in the genomes of a hyperdiverse lineage of mushroom-forming fungi.</title>
        <authorList>
            <person name="Looney B."/>
            <person name="Miyauchi S."/>
            <person name="Morin E."/>
            <person name="Drula E."/>
            <person name="Courty P.E."/>
            <person name="Kohler A."/>
            <person name="Kuo A."/>
            <person name="LaButti K."/>
            <person name="Pangilinan J."/>
            <person name="Lipzen A."/>
            <person name="Riley R."/>
            <person name="Andreopoulos W."/>
            <person name="He G."/>
            <person name="Johnson J."/>
            <person name="Nolan M."/>
            <person name="Tritt A."/>
            <person name="Barry K.W."/>
            <person name="Grigoriev I.V."/>
            <person name="Nagy L.G."/>
            <person name="Hibbett D."/>
            <person name="Henrissat B."/>
            <person name="Matheny P.B."/>
            <person name="Labbe J."/>
            <person name="Martin F.M."/>
        </authorList>
    </citation>
    <scope>NUCLEOTIDE SEQUENCE</scope>
    <source>
        <strain evidence="1">HHB10654</strain>
    </source>
</reference>
<dbReference type="Proteomes" id="UP000814140">
    <property type="component" value="Unassembled WGS sequence"/>
</dbReference>
<accession>A0ACB8TCP8</accession>
<gene>
    <name evidence="1" type="ORF">BV25DRAFT_1513092</name>
</gene>
<protein>
    <submittedName>
        <fullName evidence="1">Uncharacterized protein</fullName>
    </submittedName>
</protein>
<dbReference type="EMBL" id="MU277193">
    <property type="protein sequence ID" value="KAI0066190.1"/>
    <property type="molecule type" value="Genomic_DNA"/>
</dbReference>
<reference evidence="1" key="1">
    <citation type="submission" date="2021-03" db="EMBL/GenBank/DDBJ databases">
        <authorList>
            <consortium name="DOE Joint Genome Institute"/>
            <person name="Ahrendt S."/>
            <person name="Looney B.P."/>
            <person name="Miyauchi S."/>
            <person name="Morin E."/>
            <person name="Drula E."/>
            <person name="Courty P.E."/>
            <person name="Chicoki N."/>
            <person name="Fauchery L."/>
            <person name="Kohler A."/>
            <person name="Kuo A."/>
            <person name="Labutti K."/>
            <person name="Pangilinan J."/>
            <person name="Lipzen A."/>
            <person name="Riley R."/>
            <person name="Andreopoulos W."/>
            <person name="He G."/>
            <person name="Johnson J."/>
            <person name="Barry K.W."/>
            <person name="Grigoriev I.V."/>
            <person name="Nagy L."/>
            <person name="Hibbett D."/>
            <person name="Henrissat B."/>
            <person name="Matheny P.B."/>
            <person name="Labbe J."/>
            <person name="Martin F."/>
        </authorList>
    </citation>
    <scope>NUCLEOTIDE SEQUENCE</scope>
    <source>
        <strain evidence="1">HHB10654</strain>
    </source>
</reference>
<organism evidence="1 2">
    <name type="scientific">Artomyces pyxidatus</name>
    <dbReference type="NCBI Taxonomy" id="48021"/>
    <lineage>
        <taxon>Eukaryota</taxon>
        <taxon>Fungi</taxon>
        <taxon>Dikarya</taxon>
        <taxon>Basidiomycota</taxon>
        <taxon>Agaricomycotina</taxon>
        <taxon>Agaricomycetes</taxon>
        <taxon>Russulales</taxon>
        <taxon>Auriscalpiaceae</taxon>
        <taxon>Artomyces</taxon>
    </lineage>
</organism>
<proteinExistence type="predicted"/>